<evidence type="ECO:0000256" key="1">
    <source>
        <dbReference type="SAM" id="MobiDB-lite"/>
    </source>
</evidence>
<keyword evidence="2" id="KW-1133">Transmembrane helix</keyword>
<gene>
    <name evidence="4" type="primary">LOC100824495</name>
    <name evidence="3" type="ORF">BRADI_2g15057v3</name>
</gene>
<evidence type="ECO:0000256" key="2">
    <source>
        <dbReference type="SAM" id="Phobius"/>
    </source>
</evidence>
<keyword evidence="5" id="KW-1185">Reference proteome</keyword>
<reference evidence="3" key="2">
    <citation type="submission" date="2017-06" db="EMBL/GenBank/DDBJ databases">
        <title>WGS assembly of Brachypodium distachyon.</title>
        <authorList>
            <consortium name="The International Brachypodium Initiative"/>
            <person name="Lucas S."/>
            <person name="Harmon-Smith M."/>
            <person name="Lail K."/>
            <person name="Tice H."/>
            <person name="Grimwood J."/>
            <person name="Bruce D."/>
            <person name="Barry K."/>
            <person name="Shu S."/>
            <person name="Lindquist E."/>
            <person name="Wang M."/>
            <person name="Pitluck S."/>
            <person name="Vogel J.P."/>
            <person name="Garvin D.F."/>
            <person name="Mockler T.C."/>
            <person name="Schmutz J."/>
            <person name="Rokhsar D."/>
            <person name="Bevan M.W."/>
        </authorList>
    </citation>
    <scope>NUCLEOTIDE SEQUENCE</scope>
    <source>
        <strain evidence="3">Bd21</strain>
    </source>
</reference>
<protein>
    <submittedName>
        <fullName evidence="3 4">Uncharacterized protein</fullName>
    </submittedName>
</protein>
<reference evidence="4" key="3">
    <citation type="submission" date="2018-08" db="UniProtKB">
        <authorList>
            <consortium name="EnsemblPlants"/>
        </authorList>
    </citation>
    <scope>IDENTIFICATION</scope>
    <source>
        <strain evidence="4">cv. Bd21</strain>
    </source>
</reference>
<evidence type="ECO:0000313" key="4">
    <source>
        <dbReference type="EnsemblPlants" id="KQK04668"/>
    </source>
</evidence>
<evidence type="ECO:0000313" key="3">
    <source>
        <dbReference type="EMBL" id="KQK04668.1"/>
    </source>
</evidence>
<dbReference type="RefSeq" id="XP_003567818.1">
    <property type="nucleotide sequence ID" value="XM_003567770.4"/>
</dbReference>
<keyword evidence="2" id="KW-0472">Membrane</keyword>
<keyword evidence="2" id="KW-0812">Transmembrane</keyword>
<dbReference type="KEGG" id="bdi:100824495"/>
<dbReference type="GeneID" id="100824495"/>
<feature type="transmembrane region" description="Helical" evidence="2">
    <location>
        <begin position="127"/>
        <end position="149"/>
    </location>
</feature>
<dbReference type="EMBL" id="CM000881">
    <property type="protein sequence ID" value="KQK04668.1"/>
    <property type="molecule type" value="Genomic_DNA"/>
</dbReference>
<dbReference type="HOGENOM" id="CLU_1535253_0_0_1"/>
<proteinExistence type="predicted"/>
<feature type="compositionally biased region" description="Low complexity" evidence="1">
    <location>
        <begin position="38"/>
        <end position="47"/>
    </location>
</feature>
<name>I1HFZ6_BRADI</name>
<dbReference type="EnsemblPlants" id="KQK04668">
    <property type="protein sequence ID" value="KQK04668"/>
    <property type="gene ID" value="BRADI_2g15057v3"/>
</dbReference>
<evidence type="ECO:0000313" key="5">
    <source>
        <dbReference type="Proteomes" id="UP000008810"/>
    </source>
</evidence>
<feature type="region of interest" description="Disordered" evidence="1">
    <location>
        <begin position="30"/>
        <end position="52"/>
    </location>
</feature>
<organism evidence="3">
    <name type="scientific">Brachypodium distachyon</name>
    <name type="common">Purple false brome</name>
    <name type="synonym">Trachynia distachya</name>
    <dbReference type="NCBI Taxonomy" id="15368"/>
    <lineage>
        <taxon>Eukaryota</taxon>
        <taxon>Viridiplantae</taxon>
        <taxon>Streptophyta</taxon>
        <taxon>Embryophyta</taxon>
        <taxon>Tracheophyta</taxon>
        <taxon>Spermatophyta</taxon>
        <taxon>Magnoliopsida</taxon>
        <taxon>Liliopsida</taxon>
        <taxon>Poales</taxon>
        <taxon>Poaceae</taxon>
        <taxon>BOP clade</taxon>
        <taxon>Pooideae</taxon>
        <taxon>Stipodae</taxon>
        <taxon>Brachypodieae</taxon>
        <taxon>Brachypodium</taxon>
    </lineage>
</organism>
<dbReference type="Gramene" id="KQK04668">
    <property type="protein sequence ID" value="KQK04668"/>
    <property type="gene ID" value="BRADI_2g15057v3"/>
</dbReference>
<dbReference type="Proteomes" id="UP000008810">
    <property type="component" value="Chromosome 2"/>
</dbReference>
<sequence length="180" mass="20772">MAALRFAARRLVGGRTPAAVEEAQRRLLPRLFHEPTRSTSSTAANTNVPKGLAGDEHERRLKLLAEIHYRGEELYDMISEANNIYNIPGRLGREMRLLRQDLSIQIDPRPNDSKWRALRKIKNFEHYGGFAATIFSGYVLFSMLTGSIVRLNPEEKEWIREKRIKQPRGVKSISFLREKQ</sequence>
<dbReference type="OrthoDB" id="686543at2759"/>
<reference evidence="3 4" key="1">
    <citation type="journal article" date="2010" name="Nature">
        <title>Genome sequencing and analysis of the model grass Brachypodium distachyon.</title>
        <authorList>
            <consortium name="International Brachypodium Initiative"/>
        </authorList>
    </citation>
    <scope>NUCLEOTIDE SEQUENCE [LARGE SCALE GENOMIC DNA]</scope>
    <source>
        <strain evidence="3">Bd21</strain>
        <strain evidence="4">cv. Bd21</strain>
    </source>
</reference>
<dbReference type="OMA" id="MISEANN"/>
<dbReference type="AlphaFoldDB" id="I1HFZ6"/>
<dbReference type="eggNOG" id="ENOG502R4CY">
    <property type="taxonomic scope" value="Eukaryota"/>
</dbReference>
<accession>I1HFZ6</accession>